<dbReference type="Proteomes" id="UP000294933">
    <property type="component" value="Unassembled WGS sequence"/>
</dbReference>
<sequence>MSLPAVCPMRRRILNGVRTRAIPPLQRQSANVIQRLGSRNRVPIPGALYTTSRNGSDFEKEYHIDLEGLPGDVQSPEFEPVYKHISRLLNDKKITWTVTGDDLLNYYGAPKLVTGLEVCVAAVDLDRAKSVFTEASKWCMPFRPAVSLSHKIFEKYPRFKLHGVNLFITVVPDTFYGLDPLTAEKFIPARHGDSRPILYLKYHVAGIAERYTNKDQNHTTWWGMMLEFLIDGMDIDHDWCQRHLDDGAGKDSVMKKSTTAAKINRIGKLKFYEGIVTCYVDDEIRGMVLNTLGRD</sequence>
<proteinExistence type="predicted"/>
<name>A0A4Y7PXD4_9AGAM</name>
<keyword evidence="2" id="KW-1185">Reference proteome</keyword>
<evidence type="ECO:0000313" key="2">
    <source>
        <dbReference type="Proteomes" id="UP000294933"/>
    </source>
</evidence>
<gene>
    <name evidence="1" type="ORF">BD410DRAFT_791800</name>
</gene>
<accession>A0A4Y7PXD4</accession>
<evidence type="ECO:0000313" key="1">
    <source>
        <dbReference type="EMBL" id="TDL19678.1"/>
    </source>
</evidence>
<dbReference type="OrthoDB" id="3259529at2759"/>
<dbReference type="VEuPathDB" id="FungiDB:BD410DRAFT_791800"/>
<dbReference type="AlphaFoldDB" id="A0A4Y7PXD4"/>
<protein>
    <submittedName>
        <fullName evidence="1">Uncharacterized protein</fullName>
    </submittedName>
</protein>
<organism evidence="1 2">
    <name type="scientific">Rickenella mellea</name>
    <dbReference type="NCBI Taxonomy" id="50990"/>
    <lineage>
        <taxon>Eukaryota</taxon>
        <taxon>Fungi</taxon>
        <taxon>Dikarya</taxon>
        <taxon>Basidiomycota</taxon>
        <taxon>Agaricomycotina</taxon>
        <taxon>Agaricomycetes</taxon>
        <taxon>Hymenochaetales</taxon>
        <taxon>Rickenellaceae</taxon>
        <taxon>Rickenella</taxon>
    </lineage>
</organism>
<reference evidence="1 2" key="1">
    <citation type="submission" date="2018-06" db="EMBL/GenBank/DDBJ databases">
        <title>A transcriptomic atlas of mushroom development highlights an independent origin of complex multicellularity.</title>
        <authorList>
            <consortium name="DOE Joint Genome Institute"/>
            <person name="Krizsan K."/>
            <person name="Almasi E."/>
            <person name="Merenyi Z."/>
            <person name="Sahu N."/>
            <person name="Viragh M."/>
            <person name="Koszo T."/>
            <person name="Mondo S."/>
            <person name="Kiss B."/>
            <person name="Balint B."/>
            <person name="Kues U."/>
            <person name="Barry K."/>
            <person name="Hegedus J.C."/>
            <person name="Henrissat B."/>
            <person name="Johnson J."/>
            <person name="Lipzen A."/>
            <person name="Ohm R."/>
            <person name="Nagy I."/>
            <person name="Pangilinan J."/>
            <person name="Yan J."/>
            <person name="Xiong Y."/>
            <person name="Grigoriev I.V."/>
            <person name="Hibbett D.S."/>
            <person name="Nagy L.G."/>
        </authorList>
    </citation>
    <scope>NUCLEOTIDE SEQUENCE [LARGE SCALE GENOMIC DNA]</scope>
    <source>
        <strain evidence="1 2">SZMC22713</strain>
    </source>
</reference>
<dbReference type="EMBL" id="ML170194">
    <property type="protein sequence ID" value="TDL19678.1"/>
    <property type="molecule type" value="Genomic_DNA"/>
</dbReference>